<dbReference type="PANTHER" id="PTHR43289:SF6">
    <property type="entry name" value="SERINE_THREONINE-PROTEIN KINASE NEKL-3"/>
    <property type="match status" value="1"/>
</dbReference>
<dbReference type="GO" id="GO:0005524">
    <property type="term" value="F:ATP binding"/>
    <property type="evidence" value="ECO:0007669"/>
    <property type="project" value="UniProtKB-UniRule"/>
</dbReference>
<dbReference type="EMBL" id="CP130613">
    <property type="protein sequence ID" value="WKW14298.1"/>
    <property type="molecule type" value="Genomic_DNA"/>
</dbReference>
<evidence type="ECO:0000256" key="4">
    <source>
        <dbReference type="ARBA" id="ARBA00022741"/>
    </source>
</evidence>
<dbReference type="InterPro" id="IPR008271">
    <property type="entry name" value="Ser/Thr_kinase_AS"/>
</dbReference>
<evidence type="ECO:0000259" key="8">
    <source>
        <dbReference type="PROSITE" id="PS50011"/>
    </source>
</evidence>
<dbReference type="Gene3D" id="1.10.510.10">
    <property type="entry name" value="Transferase(Phosphotransferase) domain 1"/>
    <property type="match status" value="1"/>
</dbReference>
<accession>A0AA49JTJ8</accession>
<dbReference type="Gene3D" id="3.30.200.20">
    <property type="entry name" value="Phosphorylase Kinase, domain 1"/>
    <property type="match status" value="1"/>
</dbReference>
<dbReference type="InterPro" id="IPR011990">
    <property type="entry name" value="TPR-like_helical_dom_sf"/>
</dbReference>
<evidence type="ECO:0000256" key="6">
    <source>
        <dbReference type="ARBA" id="ARBA00022840"/>
    </source>
</evidence>
<keyword evidence="4 7" id="KW-0547">Nucleotide-binding</keyword>
<evidence type="ECO:0000256" key="2">
    <source>
        <dbReference type="ARBA" id="ARBA00022527"/>
    </source>
</evidence>
<dbReference type="SMART" id="SM00220">
    <property type="entry name" value="S_TKc"/>
    <property type="match status" value="1"/>
</dbReference>
<evidence type="ECO:0000313" key="11">
    <source>
        <dbReference type="Proteomes" id="UP001229955"/>
    </source>
</evidence>
<proteinExistence type="predicted"/>
<gene>
    <name evidence="9" type="ORF">Strain138_000633</name>
    <name evidence="10" type="ORF">Strain318_000633</name>
</gene>
<keyword evidence="11" id="KW-1185">Reference proteome</keyword>
<feature type="domain" description="Protein kinase" evidence="8">
    <location>
        <begin position="15"/>
        <end position="279"/>
    </location>
</feature>
<dbReference type="AlphaFoldDB" id="A0AA49JZ72"/>
<keyword evidence="6 7" id="KW-0067">ATP-binding</keyword>
<dbReference type="PANTHER" id="PTHR43289">
    <property type="entry name" value="MITOGEN-ACTIVATED PROTEIN KINASE KINASE KINASE 20-RELATED"/>
    <property type="match status" value="1"/>
</dbReference>
<organism evidence="10 11">
    <name type="scientific">Pseudogemmatithrix spongiicola</name>
    <dbReference type="NCBI Taxonomy" id="3062599"/>
    <lineage>
        <taxon>Bacteria</taxon>
        <taxon>Pseudomonadati</taxon>
        <taxon>Gemmatimonadota</taxon>
        <taxon>Gemmatimonadia</taxon>
        <taxon>Gemmatimonadales</taxon>
        <taxon>Gemmatimonadaceae</taxon>
        <taxon>Pseudogemmatithrix</taxon>
    </lineage>
</organism>
<dbReference type="SUPFAM" id="SSF48452">
    <property type="entry name" value="TPR-like"/>
    <property type="match status" value="1"/>
</dbReference>
<dbReference type="EC" id="2.7.11.1" evidence="1"/>
<keyword evidence="3" id="KW-0808">Transferase</keyword>
<evidence type="ECO:0000256" key="5">
    <source>
        <dbReference type="ARBA" id="ARBA00022777"/>
    </source>
</evidence>
<dbReference type="Proteomes" id="UP001229955">
    <property type="component" value="Chromosome"/>
</dbReference>
<dbReference type="Pfam" id="PF00069">
    <property type="entry name" value="Pkinase"/>
    <property type="match status" value="1"/>
</dbReference>
<dbReference type="RefSeq" id="WP_367887086.1">
    <property type="nucleotide sequence ID" value="NZ_CP130612.1"/>
</dbReference>
<dbReference type="FunFam" id="1.10.510.10:FF:000021">
    <property type="entry name" value="Serine/threonine protein kinase"/>
    <property type="match status" value="1"/>
</dbReference>
<dbReference type="PROSITE" id="PS00107">
    <property type="entry name" value="PROTEIN_KINASE_ATP"/>
    <property type="match status" value="1"/>
</dbReference>
<dbReference type="SUPFAM" id="SSF56112">
    <property type="entry name" value="Protein kinase-like (PK-like)"/>
    <property type="match status" value="1"/>
</dbReference>
<evidence type="ECO:0000256" key="1">
    <source>
        <dbReference type="ARBA" id="ARBA00012513"/>
    </source>
</evidence>
<evidence type="ECO:0000313" key="9">
    <source>
        <dbReference type="EMBL" id="WKW11388.1"/>
    </source>
</evidence>
<dbReference type="EMBL" id="CP130612">
    <property type="protein sequence ID" value="WKW11388.1"/>
    <property type="molecule type" value="Genomic_DNA"/>
</dbReference>
<dbReference type="KEGG" id="pspc:Strain318_000633"/>
<name>A0AA49JZ72_9BACT</name>
<keyword evidence="5 10" id="KW-0418">Kinase</keyword>
<evidence type="ECO:0000313" key="10">
    <source>
        <dbReference type="EMBL" id="WKW14298.1"/>
    </source>
</evidence>
<dbReference type="Gene3D" id="1.25.40.10">
    <property type="entry name" value="Tetratricopeptide repeat domain"/>
    <property type="match status" value="1"/>
</dbReference>
<dbReference type="CDD" id="cd14014">
    <property type="entry name" value="STKc_PknB_like"/>
    <property type="match status" value="1"/>
</dbReference>
<dbReference type="GO" id="GO:0004674">
    <property type="term" value="F:protein serine/threonine kinase activity"/>
    <property type="evidence" value="ECO:0007669"/>
    <property type="project" value="UniProtKB-KW"/>
</dbReference>
<sequence length="757" mass="82245">MSPASAVPASLADRYSILRPLGSGGMATVYLARDLRHDRDVALKLLRPDIADALGRERFVREIRVAARLTHPHILPLYDSGEADGALFFVMPVMEGLTLRALMDREGPLPVETAARIASEVADALDYAHRQDIVHRDIKPENILLHEGHALVADFGIGKAIAAASGQARTLTQIGVTVGTPAYMSPEQASGESLDGRSDLFSLGCVLYEMLTGEVAFEAASVPATIAKRFIHTPPAVTQQRKDVTPIVAETVAQLLAKEPAERHPTGAAVAKALRTPSAPAAAQPRTEVAENAIAVLPFVNMSTDAENEYFSDGLTEEIITDLSRIAALRVTSRTSSQQYKGSALGAREIGRALGVRHILTGSVRRAGNALRISAQLIDAADDSQRWAEKYSGTMDDVFDLQERVSREIVAALGVSLAPDEDRRLATRGFKHVEAYELFLEARERLRTFVVADKDWDALVARAISIEGEVPPLVALRVWGELSKLKAGIGDHHSLDRIERQARELVAAAPDEPWGHGVLGYAAFERGEPVQAIIGFQEAINRDPTDTQSRFFQCVALTYTGMIDEGIAATRRMVAVDPLAPLGLLMDSIKEWFIGGAPASIPAVRRAVASDPQNLMMRWTLAYGLTIVRDFDAAAQEVDIMRRAMPELPYGIQADALLRAARGDTAGAQGLVEHLDLAPFDAHLTFHFAEVWAVLGDFDRALDVMALGMRKGFFPPTYIGTHCRFIDGLRNHPGFGSLLQEAERRSAEVRARVAGVL</sequence>
<dbReference type="InterPro" id="IPR000719">
    <property type="entry name" value="Prot_kinase_dom"/>
</dbReference>
<accession>A0AA49JZ72</accession>
<protein>
    <recommendedName>
        <fullName evidence="1">non-specific serine/threonine protein kinase</fullName>
        <ecNumber evidence="1">2.7.11.1</ecNumber>
    </recommendedName>
</protein>
<evidence type="ECO:0000256" key="7">
    <source>
        <dbReference type="PROSITE-ProRule" id="PRU10141"/>
    </source>
</evidence>
<evidence type="ECO:0000256" key="3">
    <source>
        <dbReference type="ARBA" id="ARBA00022679"/>
    </source>
</evidence>
<reference evidence="10" key="1">
    <citation type="submission" date="2023-07" db="EMBL/GenBank/DDBJ databases">
        <authorList>
            <person name="Haufschild T."/>
            <person name="Kallscheuer N."/>
            <person name="Hammer J."/>
            <person name="Kohn T."/>
            <person name="Kabuu M."/>
            <person name="Jogler M."/>
            <person name="Wohfarth N."/>
            <person name="Heuer A."/>
            <person name="Rohde M."/>
            <person name="van Teeseling M.C.F."/>
            <person name="Jogler C."/>
        </authorList>
    </citation>
    <scope>NUCLEOTIDE SEQUENCE</scope>
    <source>
        <strain evidence="9">Strain 138</strain>
        <strain evidence="10">Strain 318</strain>
    </source>
</reference>
<feature type="binding site" evidence="7">
    <location>
        <position position="44"/>
    </location>
    <ligand>
        <name>ATP</name>
        <dbReference type="ChEBI" id="CHEBI:30616"/>
    </ligand>
</feature>
<dbReference type="InterPro" id="IPR017441">
    <property type="entry name" value="Protein_kinase_ATP_BS"/>
</dbReference>
<dbReference type="PROSITE" id="PS50011">
    <property type="entry name" value="PROTEIN_KINASE_DOM"/>
    <property type="match status" value="1"/>
</dbReference>
<keyword evidence="2" id="KW-0723">Serine/threonine-protein kinase</keyword>
<dbReference type="Gene3D" id="3.40.50.10070">
    <property type="entry name" value="TolB, N-terminal domain"/>
    <property type="match status" value="1"/>
</dbReference>
<dbReference type="InterPro" id="IPR011009">
    <property type="entry name" value="Kinase-like_dom_sf"/>
</dbReference>
<dbReference type="PROSITE" id="PS00108">
    <property type="entry name" value="PROTEIN_KINASE_ST"/>
    <property type="match status" value="1"/>
</dbReference>